<organism evidence="1 2">
    <name type="scientific">Blattamonas nauphoetae</name>
    <dbReference type="NCBI Taxonomy" id="2049346"/>
    <lineage>
        <taxon>Eukaryota</taxon>
        <taxon>Metamonada</taxon>
        <taxon>Preaxostyla</taxon>
        <taxon>Oxymonadida</taxon>
        <taxon>Blattamonas</taxon>
    </lineage>
</organism>
<dbReference type="EMBL" id="JARBJD010000042">
    <property type="protein sequence ID" value="KAK2957989.1"/>
    <property type="molecule type" value="Genomic_DNA"/>
</dbReference>
<gene>
    <name evidence="1" type="ORF">BLNAU_7165</name>
</gene>
<dbReference type="Gene3D" id="3.90.1720.10">
    <property type="entry name" value="endopeptidase domain like (from Nostoc punctiforme)"/>
    <property type="match status" value="1"/>
</dbReference>
<name>A0ABQ9Y2M9_9EUKA</name>
<evidence type="ECO:0000313" key="2">
    <source>
        <dbReference type="Proteomes" id="UP001281761"/>
    </source>
</evidence>
<protein>
    <submittedName>
        <fullName evidence="1">Mannosyl-glycoprotein endo-beta-N-acetylglucosaminidase</fullName>
    </submittedName>
</protein>
<evidence type="ECO:0000313" key="1">
    <source>
        <dbReference type="EMBL" id="KAK2957989.1"/>
    </source>
</evidence>
<dbReference type="Proteomes" id="UP001281761">
    <property type="component" value="Unassembled WGS sequence"/>
</dbReference>
<comment type="caution">
    <text evidence="1">The sequence shown here is derived from an EMBL/GenBank/DDBJ whole genome shotgun (WGS) entry which is preliminary data.</text>
</comment>
<reference evidence="1 2" key="1">
    <citation type="journal article" date="2022" name="bioRxiv">
        <title>Genomics of Preaxostyla Flagellates Illuminates Evolutionary Transitions and the Path Towards Mitochondrial Loss.</title>
        <authorList>
            <person name="Novak L.V.F."/>
            <person name="Treitli S.C."/>
            <person name="Pyrih J."/>
            <person name="Halakuc P."/>
            <person name="Pipaliya S.V."/>
            <person name="Vacek V."/>
            <person name="Brzon O."/>
            <person name="Soukal P."/>
            <person name="Eme L."/>
            <person name="Dacks J.B."/>
            <person name="Karnkowska A."/>
            <person name="Elias M."/>
            <person name="Hampl V."/>
        </authorList>
    </citation>
    <scope>NUCLEOTIDE SEQUENCE [LARGE SCALE GENOMIC DNA]</scope>
    <source>
        <strain evidence="1">NAU3</strain>
        <tissue evidence="1">Gut</tissue>
    </source>
</reference>
<accession>A0ABQ9Y2M9</accession>
<sequence length="181" mass="20220">MMNSVNFVMMCTGICLNYKTSYMWGTYGAVITNDIINAKVKQYPERYKADYVKQLRSFVGKGYFGFDCVGMIKGTLWGFRGDLNHKMGGAVYNSNGVPDYGCDTMFRGCKQISADWRNIVNGEAVWMSGHIGVYIGSGKVAECTAKWGHTCQITGCANMGNIPGMNMRSWEKHGRLPYVSY</sequence>
<proteinExistence type="predicted"/>
<keyword evidence="2" id="KW-1185">Reference proteome</keyword>